<name>A0A267MCN1_LACJH</name>
<dbReference type="AlphaFoldDB" id="A0A267MCN1"/>
<dbReference type="InterPro" id="IPR041073">
    <property type="entry name" value="MobL"/>
</dbReference>
<evidence type="ECO:0000313" key="2">
    <source>
        <dbReference type="Proteomes" id="UP000216008"/>
    </source>
</evidence>
<dbReference type="EMBL" id="NIBD01000002">
    <property type="protein sequence ID" value="PAB57309.1"/>
    <property type="molecule type" value="Genomic_DNA"/>
</dbReference>
<evidence type="ECO:0000313" key="1">
    <source>
        <dbReference type="EMBL" id="PAB57309.1"/>
    </source>
</evidence>
<accession>A0A267MCN1</accession>
<dbReference type="Proteomes" id="UP000216008">
    <property type="component" value="Unassembled WGS sequence"/>
</dbReference>
<proteinExistence type="predicted"/>
<comment type="caution">
    <text evidence="1">The sequence shown here is derived from an EMBL/GenBank/DDBJ whole genome shotgun (WGS) entry which is preliminary data.</text>
</comment>
<dbReference type="NCBIfam" id="NF041498">
    <property type="entry name" value="MobP2"/>
    <property type="match status" value="1"/>
</dbReference>
<sequence length="540" mass="63394">MGKRPAIILTSKFSTETSGKSFEKYLGYMARKEALESKDYLSDEEKAEIKKVTYKARQLDIHGQFKKVFEKSNDQLVDKQAKKILNKKVLSELSNDQFSKYLGYMARSNALATIKGKRELTPQEAKELRRVTKAAKDITDFKVTQDKLAVGVFTSDMDQVHLKDFQHIRDKLTEAQINKSVLWQDVISFDNNFLIKKGILDKETGKLDEKAMRHASEKMMEVFQNKMDPPLYHPYWLASIHRNTDNVHIHFATVETHNCRPIISRKDHFGNLTEQPKGRRPQSVIDQMKFTFANTLINTADLTKEISRSRDQVKENLFHHFEKQKENPDFQAMINQFMKHLPTDRKNWNYKWLEKNDPNGKVLLDHLSDHLLKDDQDYQAFKKEVAEYQDNRQALYGISKRKNKNYELNKLNDIRRRNGNTILKNLRDLDRKANKFRHSLPLKEVTSPDSYFQTVVEKSKQVEFGRAGGRVAPLRRKKQKKQFSPNLFTLSKARINKLKKDLSHQIKKDLIFEKSHVSFQKRQALKEYEEIQKAAERSEE</sequence>
<protein>
    <recommendedName>
        <fullName evidence="3">Relaxase</fullName>
    </recommendedName>
</protein>
<organism evidence="1 2">
    <name type="scientific">Lactobacillus johnsonii</name>
    <dbReference type="NCBI Taxonomy" id="33959"/>
    <lineage>
        <taxon>Bacteria</taxon>
        <taxon>Bacillati</taxon>
        <taxon>Bacillota</taxon>
        <taxon>Bacilli</taxon>
        <taxon>Lactobacillales</taxon>
        <taxon>Lactobacillaceae</taxon>
        <taxon>Lactobacillus</taxon>
    </lineage>
</organism>
<reference evidence="1 2" key="1">
    <citation type="submission" date="2017-05" db="EMBL/GenBank/DDBJ databases">
        <title>Lactobacillus johnsonii from commercial turkeys.</title>
        <authorList>
            <person name="Johnson T.J."/>
            <person name="Youmans B."/>
        </authorList>
    </citation>
    <scope>NUCLEOTIDE SEQUENCE [LARGE SCALE GENOMIC DNA]</scope>
    <source>
        <strain evidence="1 2">UMNLJ114</strain>
    </source>
</reference>
<dbReference type="RefSeq" id="WP_095182369.1">
    <property type="nucleotide sequence ID" value="NZ_NIBD01000002.1"/>
</dbReference>
<dbReference type="Pfam" id="PF18555">
    <property type="entry name" value="MobL"/>
    <property type="match status" value="1"/>
</dbReference>
<dbReference type="InterPro" id="IPR048101">
    <property type="entry name" value="MobP2"/>
</dbReference>
<evidence type="ECO:0008006" key="3">
    <source>
        <dbReference type="Google" id="ProtNLM"/>
    </source>
</evidence>
<gene>
    <name evidence="1" type="ORF">A3Q24_00240</name>
</gene>